<evidence type="ECO:0000313" key="2">
    <source>
        <dbReference type="Proteomes" id="UP000007838"/>
    </source>
</evidence>
<dbReference type="HOGENOM" id="CLU_2972283_0_0_6"/>
<organism evidence="1 2">
    <name type="scientific">Enterobacter ludwigii</name>
    <dbReference type="NCBI Taxonomy" id="299767"/>
    <lineage>
        <taxon>Bacteria</taxon>
        <taxon>Pseudomonadati</taxon>
        <taxon>Pseudomonadota</taxon>
        <taxon>Gammaproteobacteria</taxon>
        <taxon>Enterobacterales</taxon>
        <taxon>Enterobacteriaceae</taxon>
        <taxon>Enterobacter</taxon>
        <taxon>Enterobacter cloacae complex</taxon>
    </lineage>
</organism>
<dbReference type="Proteomes" id="UP000007838">
    <property type="component" value="Chromosome"/>
</dbReference>
<dbReference type="KEGG" id="eec:EcWSU1_03105"/>
<dbReference type="AlphaFoldDB" id="G8LKM2"/>
<accession>G8LKM2</accession>
<reference evidence="1 2" key="1">
    <citation type="journal article" date="2011" name="Stand. Genomic Sci.">
        <title>Complete genome of the onion pathogen Enterobacter cloacae EcWSU1.</title>
        <authorList>
            <person name="Humann J.L."/>
            <person name="Wildung M."/>
            <person name="Cheng C.H."/>
            <person name="Lee T."/>
            <person name="Stewart J.E."/>
            <person name="Drew J.C."/>
            <person name="Triplett E.W."/>
            <person name="Main D."/>
            <person name="Schroeder B.K."/>
        </authorList>
    </citation>
    <scope>NUCLEOTIDE SEQUENCE [LARGE SCALE GENOMIC DNA]</scope>
    <source>
        <strain evidence="1 2">EcWSU1</strain>
    </source>
</reference>
<protein>
    <submittedName>
        <fullName evidence="1">Uncharacterized protein</fullName>
    </submittedName>
</protein>
<evidence type="ECO:0000313" key="1">
    <source>
        <dbReference type="EMBL" id="AEW74533.1"/>
    </source>
</evidence>
<dbReference type="EMBL" id="CP002886">
    <property type="protein sequence ID" value="AEW74533.1"/>
    <property type="molecule type" value="Genomic_DNA"/>
</dbReference>
<sequence>MIFINIPNSNRRNNNQLSHYISLLIHFKTSLLLSQQIIFLVDNTQMVNLSGSLSCIKK</sequence>
<name>G8LKM2_9ENTR</name>
<gene>
    <name evidence="1" type="ORF">EcWSU1_03105</name>
</gene>
<proteinExistence type="predicted"/>